<evidence type="ECO:0000256" key="2">
    <source>
        <dbReference type="PIRSR" id="PIRSR605511-2"/>
    </source>
</evidence>
<keyword evidence="2" id="KW-0862">Zinc</keyword>
<dbReference type="SUPFAM" id="SSF63829">
    <property type="entry name" value="Calcium-dependent phosphotriesterase"/>
    <property type="match status" value="1"/>
</dbReference>
<dbReference type="PRINTS" id="PR01790">
    <property type="entry name" value="SMP30FAMILY"/>
</dbReference>
<dbReference type="EMBL" id="BMZA01000002">
    <property type="protein sequence ID" value="GGY96550.1"/>
    <property type="molecule type" value="Genomic_DNA"/>
</dbReference>
<evidence type="ECO:0000259" key="3">
    <source>
        <dbReference type="Pfam" id="PF08450"/>
    </source>
</evidence>
<sequence length="203" mass="22010">MSAPRISCVDSGQALLGEGPYWDAGRGVLWWVDIRRGRLKRHMPQANRNESWPIADMLTCAIPLPGAATLIAATRRELVTIALGAPPQLQPPIATLCEFPGNIRFNDAKLDPGGRLWIGTMDDAEQDTCGRWFRYDPASGARTEIAAGFGITNGPAFDPANNHVYLTDSAIRRIYRGTFSRSTAAAILPPGAISNPIRVSPTE</sequence>
<accession>A0A918PB30</accession>
<evidence type="ECO:0000313" key="4">
    <source>
        <dbReference type="EMBL" id="GGY96550.1"/>
    </source>
</evidence>
<keyword evidence="2" id="KW-0479">Metal-binding</keyword>
<dbReference type="GO" id="GO:0004341">
    <property type="term" value="F:gluconolactonase activity"/>
    <property type="evidence" value="ECO:0007669"/>
    <property type="project" value="TreeGrafter"/>
</dbReference>
<keyword evidence="5" id="KW-1185">Reference proteome</keyword>
<dbReference type="Gene3D" id="2.120.10.30">
    <property type="entry name" value="TolB, C-terminal domain"/>
    <property type="match status" value="1"/>
</dbReference>
<gene>
    <name evidence="4" type="ORF">GCM10011614_09230</name>
</gene>
<dbReference type="RefSeq" id="WP_189619952.1">
    <property type="nucleotide sequence ID" value="NZ_BMZA01000002.1"/>
</dbReference>
<proteinExistence type="inferred from homology"/>
<comment type="cofactor">
    <cofactor evidence="2">
        <name>Zn(2+)</name>
        <dbReference type="ChEBI" id="CHEBI:29105"/>
    </cofactor>
    <text evidence="2">Binds 1 divalent metal cation per subunit.</text>
</comment>
<dbReference type="PANTHER" id="PTHR10907">
    <property type="entry name" value="REGUCALCIN"/>
    <property type="match status" value="1"/>
</dbReference>
<evidence type="ECO:0000313" key="5">
    <source>
        <dbReference type="Proteomes" id="UP000648075"/>
    </source>
</evidence>
<feature type="binding site" evidence="2">
    <location>
        <position position="18"/>
    </location>
    <ligand>
        <name>a divalent metal cation</name>
        <dbReference type="ChEBI" id="CHEBI:60240"/>
    </ligand>
</feature>
<dbReference type="GO" id="GO:0019853">
    <property type="term" value="P:L-ascorbic acid biosynthetic process"/>
    <property type="evidence" value="ECO:0007669"/>
    <property type="project" value="TreeGrafter"/>
</dbReference>
<comment type="caution">
    <text evidence="4">The sequence shown here is derived from an EMBL/GenBank/DDBJ whole genome shotgun (WGS) entry which is preliminary data.</text>
</comment>
<dbReference type="Pfam" id="PF08450">
    <property type="entry name" value="SGL"/>
    <property type="match status" value="1"/>
</dbReference>
<dbReference type="InterPro" id="IPR013658">
    <property type="entry name" value="SGL"/>
</dbReference>
<organism evidence="4 5">
    <name type="scientific">Novosphingobium colocasiae</name>
    <dbReference type="NCBI Taxonomy" id="1256513"/>
    <lineage>
        <taxon>Bacteria</taxon>
        <taxon>Pseudomonadati</taxon>
        <taxon>Pseudomonadota</taxon>
        <taxon>Alphaproteobacteria</taxon>
        <taxon>Sphingomonadales</taxon>
        <taxon>Sphingomonadaceae</taxon>
        <taxon>Novosphingobium</taxon>
    </lineage>
</organism>
<dbReference type="AlphaFoldDB" id="A0A918PB30"/>
<name>A0A918PB30_9SPHN</name>
<dbReference type="PANTHER" id="PTHR10907:SF47">
    <property type="entry name" value="REGUCALCIN"/>
    <property type="match status" value="1"/>
</dbReference>
<reference evidence="4" key="2">
    <citation type="submission" date="2020-09" db="EMBL/GenBank/DDBJ databases">
        <authorList>
            <person name="Sun Q."/>
            <person name="Kim S."/>
        </authorList>
    </citation>
    <scope>NUCLEOTIDE SEQUENCE</scope>
    <source>
        <strain evidence="4">KCTC 32255</strain>
    </source>
</reference>
<feature type="binding site" evidence="2">
    <location>
        <position position="153"/>
    </location>
    <ligand>
        <name>a divalent metal cation</name>
        <dbReference type="ChEBI" id="CHEBI:60240"/>
    </ligand>
</feature>
<dbReference type="Proteomes" id="UP000648075">
    <property type="component" value="Unassembled WGS sequence"/>
</dbReference>
<comment type="similarity">
    <text evidence="1">Belongs to the SMP-30/CGR1 family.</text>
</comment>
<feature type="binding site" evidence="2">
    <location>
        <position position="104"/>
    </location>
    <ligand>
        <name>substrate</name>
    </ligand>
</feature>
<feature type="binding site" evidence="2">
    <location>
        <position position="106"/>
    </location>
    <ligand>
        <name>substrate</name>
    </ligand>
</feature>
<protein>
    <recommendedName>
        <fullName evidence="3">SMP-30/Gluconolactonase/LRE-like region domain-containing protein</fullName>
    </recommendedName>
</protein>
<dbReference type="InterPro" id="IPR011042">
    <property type="entry name" value="6-blade_b-propeller_TolB-like"/>
</dbReference>
<feature type="domain" description="SMP-30/Gluconolactonase/LRE-like region" evidence="3">
    <location>
        <begin position="16"/>
        <end position="183"/>
    </location>
</feature>
<dbReference type="GO" id="GO:0005509">
    <property type="term" value="F:calcium ion binding"/>
    <property type="evidence" value="ECO:0007669"/>
    <property type="project" value="TreeGrafter"/>
</dbReference>
<evidence type="ECO:0000256" key="1">
    <source>
        <dbReference type="ARBA" id="ARBA00008853"/>
    </source>
</evidence>
<reference evidence="4" key="1">
    <citation type="journal article" date="2014" name="Int. J. Syst. Evol. Microbiol.">
        <title>Complete genome sequence of Corynebacterium casei LMG S-19264T (=DSM 44701T), isolated from a smear-ripened cheese.</title>
        <authorList>
            <consortium name="US DOE Joint Genome Institute (JGI-PGF)"/>
            <person name="Walter F."/>
            <person name="Albersmeier A."/>
            <person name="Kalinowski J."/>
            <person name="Ruckert C."/>
        </authorList>
    </citation>
    <scope>NUCLEOTIDE SEQUENCE</scope>
    <source>
        <strain evidence="4">KCTC 32255</strain>
    </source>
</reference>
<dbReference type="InterPro" id="IPR005511">
    <property type="entry name" value="SMP-30"/>
</dbReference>